<accession>A0A8B8B0Z5</accession>
<reference evidence="4" key="1">
    <citation type="submission" date="2025-08" db="UniProtKB">
        <authorList>
            <consortium name="RefSeq"/>
        </authorList>
    </citation>
    <scope>IDENTIFICATION</scope>
    <source>
        <tissue evidence="4">Whole sample</tissue>
    </source>
</reference>
<gene>
    <name evidence="4" type="primary">LOC111106637</name>
</gene>
<name>A0A8B8B0Z5_CRAVI</name>
<dbReference type="PANTHER" id="PTHR13630:SF1">
    <property type="entry name" value="GAMMA-SECRETASE-ACTIVATING PROTEIN"/>
    <property type="match status" value="1"/>
</dbReference>
<dbReference type="GO" id="GO:0005802">
    <property type="term" value="C:trans-Golgi network"/>
    <property type="evidence" value="ECO:0007669"/>
    <property type="project" value="TreeGrafter"/>
</dbReference>
<dbReference type="RefSeq" id="XP_022297085.1">
    <property type="nucleotide sequence ID" value="XM_022441377.1"/>
</dbReference>
<organism evidence="3 4">
    <name type="scientific">Crassostrea virginica</name>
    <name type="common">Eastern oyster</name>
    <dbReference type="NCBI Taxonomy" id="6565"/>
    <lineage>
        <taxon>Eukaryota</taxon>
        <taxon>Metazoa</taxon>
        <taxon>Spiralia</taxon>
        <taxon>Lophotrochozoa</taxon>
        <taxon>Mollusca</taxon>
        <taxon>Bivalvia</taxon>
        <taxon>Autobranchia</taxon>
        <taxon>Pteriomorphia</taxon>
        <taxon>Ostreida</taxon>
        <taxon>Ostreoidea</taxon>
        <taxon>Ostreidae</taxon>
        <taxon>Crassostrea</taxon>
    </lineage>
</organism>
<evidence type="ECO:0000313" key="4">
    <source>
        <dbReference type="RefSeq" id="XP_022297085.1"/>
    </source>
</evidence>
<dbReference type="Proteomes" id="UP000694844">
    <property type="component" value="Chromosome 8"/>
</dbReference>
<feature type="region of interest" description="Disordered" evidence="1">
    <location>
        <begin position="54"/>
        <end position="81"/>
    </location>
</feature>
<dbReference type="GO" id="GO:1902004">
    <property type="term" value="P:positive regulation of amyloid-beta formation"/>
    <property type="evidence" value="ECO:0007669"/>
    <property type="project" value="TreeGrafter"/>
</dbReference>
<keyword evidence="2" id="KW-0732">Signal</keyword>
<dbReference type="AlphaFoldDB" id="A0A8B8B0Z5"/>
<dbReference type="GeneID" id="111106637"/>
<dbReference type="PANTHER" id="PTHR13630">
    <property type="entry name" value="GAMMA-SECRETASE-ACTIVATING PROTEIN"/>
    <property type="match status" value="1"/>
</dbReference>
<feature type="chain" id="PRO_5034143865" evidence="2">
    <location>
        <begin position="21"/>
        <end position="326"/>
    </location>
</feature>
<feature type="compositionally biased region" description="Polar residues" evidence="1">
    <location>
        <begin position="66"/>
        <end position="78"/>
    </location>
</feature>
<evidence type="ECO:0000256" key="1">
    <source>
        <dbReference type="SAM" id="MobiDB-lite"/>
    </source>
</evidence>
<dbReference type="KEGG" id="cvn:111106637"/>
<proteinExistence type="predicted"/>
<dbReference type="OrthoDB" id="9997853at2759"/>
<feature type="signal peptide" evidence="2">
    <location>
        <begin position="1"/>
        <end position="20"/>
    </location>
</feature>
<protein>
    <submittedName>
        <fullName evidence="4">Uncharacterized protein LOC111106637 isoform X1</fullName>
    </submittedName>
</protein>
<evidence type="ECO:0000256" key="2">
    <source>
        <dbReference type="SAM" id="SignalP"/>
    </source>
</evidence>
<dbReference type="InterPro" id="IPR026172">
    <property type="entry name" value="GSAP_fam"/>
</dbReference>
<keyword evidence="3" id="KW-1185">Reference proteome</keyword>
<sequence length="326" mass="37540">MVFCFLWAFLLWFTFRTVNSTKVPDSYLNMVVLTLPNGTFCICYQRMDTPYTVDRRSPVKRPKKSPGSNPSPHSVHSLSESDEETTDVNYYICMVHHAKCVTGLPYSRKYELNFFWHGDYLMVMLPGHFVHLLNVGIEFEPCQHILLHDRSIASVIRNGDFKVTGSHDSNPSISVELSLLVTAAVKLHLSNTILYEIQRDYPTAFPGISFYDNRNGEVWRIVVNMEMLVQLFIHCYMSTTRARLLHYVLTRDFSLIKRLFEMLSNDIPSSEVPALMAEYLIGWTRPLMMNMNSSSCLSDTIRLLRKYHSHCLKGSFPTSLLLDTGI</sequence>
<evidence type="ECO:0000313" key="3">
    <source>
        <dbReference type="Proteomes" id="UP000694844"/>
    </source>
</evidence>